<gene>
    <name evidence="2" type="ORF">F511_25110</name>
</gene>
<evidence type="ECO:0000256" key="1">
    <source>
        <dbReference type="SAM" id="MobiDB-lite"/>
    </source>
</evidence>
<evidence type="ECO:0000313" key="2">
    <source>
        <dbReference type="EMBL" id="KZV23068.1"/>
    </source>
</evidence>
<evidence type="ECO:0000313" key="3">
    <source>
        <dbReference type="Proteomes" id="UP000250235"/>
    </source>
</evidence>
<sequence>MSASGESSTTMHRLLHASGSHPFPPPDDPNSSSSSDSPMHFTDYTEASAQLRATIDKISLEQVQTRFHIDELKAALSKKISDLETAFLTGSDNQDRVVLLQNNVIHKEMKVQRAALP</sequence>
<accession>A0A2Z7ANW6</accession>
<protein>
    <submittedName>
        <fullName evidence="2">Uncharacterized protein</fullName>
    </submittedName>
</protein>
<proteinExistence type="predicted"/>
<dbReference type="EMBL" id="KV013960">
    <property type="protein sequence ID" value="KZV23068.1"/>
    <property type="molecule type" value="Genomic_DNA"/>
</dbReference>
<name>A0A2Z7ANW6_9LAMI</name>
<organism evidence="2 3">
    <name type="scientific">Dorcoceras hygrometricum</name>
    <dbReference type="NCBI Taxonomy" id="472368"/>
    <lineage>
        <taxon>Eukaryota</taxon>
        <taxon>Viridiplantae</taxon>
        <taxon>Streptophyta</taxon>
        <taxon>Embryophyta</taxon>
        <taxon>Tracheophyta</taxon>
        <taxon>Spermatophyta</taxon>
        <taxon>Magnoliopsida</taxon>
        <taxon>eudicotyledons</taxon>
        <taxon>Gunneridae</taxon>
        <taxon>Pentapetalae</taxon>
        <taxon>asterids</taxon>
        <taxon>lamiids</taxon>
        <taxon>Lamiales</taxon>
        <taxon>Gesneriaceae</taxon>
        <taxon>Didymocarpoideae</taxon>
        <taxon>Trichosporeae</taxon>
        <taxon>Loxocarpinae</taxon>
        <taxon>Dorcoceras</taxon>
    </lineage>
</organism>
<dbReference type="AlphaFoldDB" id="A0A2Z7ANW6"/>
<feature type="region of interest" description="Disordered" evidence="1">
    <location>
        <begin position="1"/>
        <end position="45"/>
    </location>
</feature>
<reference evidence="2 3" key="1">
    <citation type="journal article" date="2015" name="Proc. Natl. Acad. Sci. U.S.A.">
        <title>The resurrection genome of Boea hygrometrica: A blueprint for survival of dehydration.</title>
        <authorList>
            <person name="Xiao L."/>
            <person name="Yang G."/>
            <person name="Zhang L."/>
            <person name="Yang X."/>
            <person name="Zhao S."/>
            <person name="Ji Z."/>
            <person name="Zhou Q."/>
            <person name="Hu M."/>
            <person name="Wang Y."/>
            <person name="Chen M."/>
            <person name="Xu Y."/>
            <person name="Jin H."/>
            <person name="Xiao X."/>
            <person name="Hu G."/>
            <person name="Bao F."/>
            <person name="Hu Y."/>
            <person name="Wan P."/>
            <person name="Li L."/>
            <person name="Deng X."/>
            <person name="Kuang T."/>
            <person name="Xiang C."/>
            <person name="Zhu J.K."/>
            <person name="Oliver M.J."/>
            <person name="He Y."/>
        </authorList>
    </citation>
    <scope>NUCLEOTIDE SEQUENCE [LARGE SCALE GENOMIC DNA]</scope>
    <source>
        <strain evidence="3">cv. XS01</strain>
    </source>
</reference>
<feature type="compositionally biased region" description="Low complexity" evidence="1">
    <location>
        <begin position="29"/>
        <end position="38"/>
    </location>
</feature>
<dbReference type="Proteomes" id="UP000250235">
    <property type="component" value="Unassembled WGS sequence"/>
</dbReference>
<keyword evidence="3" id="KW-1185">Reference proteome</keyword>
<feature type="compositionally biased region" description="Polar residues" evidence="1">
    <location>
        <begin position="1"/>
        <end position="11"/>
    </location>
</feature>